<protein>
    <submittedName>
        <fullName evidence="1">Uncharacterized protein</fullName>
    </submittedName>
</protein>
<name>A0A7W4VUZ3_9ACTN</name>
<dbReference type="AlphaFoldDB" id="A0A7W4VUZ3"/>
<gene>
    <name evidence="1" type="ORF">FHU40_002082</name>
</gene>
<comment type="caution">
    <text evidence="1">The sequence shown here is derived from an EMBL/GenBank/DDBJ whole genome shotgun (WGS) entry which is preliminary data.</text>
</comment>
<proteinExistence type="predicted"/>
<dbReference type="RefSeq" id="WP_183592088.1">
    <property type="nucleotide sequence ID" value="NZ_JACHWR010000001.1"/>
</dbReference>
<dbReference type="Proteomes" id="UP000589626">
    <property type="component" value="Unassembled WGS sequence"/>
</dbReference>
<reference evidence="1 2" key="1">
    <citation type="submission" date="2020-08" db="EMBL/GenBank/DDBJ databases">
        <title>Sequencing the genomes of 1000 actinobacteria strains.</title>
        <authorList>
            <person name="Klenk H.-P."/>
        </authorList>
    </citation>
    <scope>NUCLEOTIDE SEQUENCE [LARGE SCALE GENOMIC DNA]</scope>
    <source>
        <strain evidence="1 2">DSM 105498</strain>
    </source>
</reference>
<evidence type="ECO:0000313" key="2">
    <source>
        <dbReference type="Proteomes" id="UP000589626"/>
    </source>
</evidence>
<keyword evidence="2" id="KW-1185">Reference proteome</keyword>
<accession>A0A7W4VUZ3</accession>
<evidence type="ECO:0000313" key="1">
    <source>
        <dbReference type="EMBL" id="MBB3042281.1"/>
    </source>
</evidence>
<sequence>MSLHDRIDEQIEELSRGRLAFDVRERRLTGRGADGDVAHELEISEVELRGLLQRLLLDAPQPLDDEPLTVAVRLLLDHLDERL</sequence>
<organism evidence="1 2">
    <name type="scientific">Nocardioides soli</name>
    <dbReference type="NCBI Taxonomy" id="1036020"/>
    <lineage>
        <taxon>Bacteria</taxon>
        <taxon>Bacillati</taxon>
        <taxon>Actinomycetota</taxon>
        <taxon>Actinomycetes</taxon>
        <taxon>Propionibacteriales</taxon>
        <taxon>Nocardioidaceae</taxon>
        <taxon>Nocardioides</taxon>
    </lineage>
</organism>
<dbReference type="EMBL" id="JACHWR010000001">
    <property type="protein sequence ID" value="MBB3042281.1"/>
    <property type="molecule type" value="Genomic_DNA"/>
</dbReference>